<evidence type="ECO:0000256" key="7">
    <source>
        <dbReference type="SAM" id="MobiDB-lite"/>
    </source>
</evidence>
<keyword evidence="3" id="KW-0067">ATP-binding</keyword>
<gene>
    <name evidence="9" type="ORF">ILEXP_LOCUS8384</name>
</gene>
<feature type="domain" description="Aminoacyl-tRNA synthetase class II (D/K/N)" evidence="8">
    <location>
        <begin position="345"/>
        <end position="606"/>
    </location>
</feature>
<comment type="caution">
    <text evidence="9">The sequence shown here is derived from an EMBL/GenBank/DDBJ whole genome shotgun (WGS) entry which is preliminary data.</text>
</comment>
<proteinExistence type="predicted"/>
<dbReference type="GO" id="GO:0005524">
    <property type="term" value="F:ATP binding"/>
    <property type="evidence" value="ECO:0007669"/>
    <property type="project" value="UniProtKB-KW"/>
</dbReference>
<keyword evidence="5" id="KW-0030">Aminoacyl-tRNA synthetase</keyword>
<dbReference type="Pfam" id="PF00152">
    <property type="entry name" value="tRNA-synt_2"/>
    <property type="match status" value="1"/>
</dbReference>
<dbReference type="InterPro" id="IPR045864">
    <property type="entry name" value="aa-tRNA-synth_II/BPL/LPL"/>
</dbReference>
<evidence type="ECO:0000256" key="2">
    <source>
        <dbReference type="ARBA" id="ARBA00022741"/>
    </source>
</evidence>
<dbReference type="Gene3D" id="3.30.930.10">
    <property type="entry name" value="Bira Bifunctional Protein, Domain 2"/>
    <property type="match status" value="1"/>
</dbReference>
<evidence type="ECO:0000256" key="6">
    <source>
        <dbReference type="SAM" id="Coils"/>
    </source>
</evidence>
<feature type="region of interest" description="Disordered" evidence="7">
    <location>
        <begin position="50"/>
        <end position="71"/>
    </location>
</feature>
<dbReference type="PANTHER" id="PTHR22594:SF36">
    <property type="entry name" value="ASPARAGINE--TRNA LIGASE, CYTOPLASMIC 2"/>
    <property type="match status" value="1"/>
</dbReference>
<organism evidence="9 10">
    <name type="scientific">Ilex paraguariensis</name>
    <name type="common">yerba mate</name>
    <dbReference type="NCBI Taxonomy" id="185542"/>
    <lineage>
        <taxon>Eukaryota</taxon>
        <taxon>Viridiplantae</taxon>
        <taxon>Streptophyta</taxon>
        <taxon>Embryophyta</taxon>
        <taxon>Tracheophyta</taxon>
        <taxon>Spermatophyta</taxon>
        <taxon>Magnoliopsida</taxon>
        <taxon>eudicotyledons</taxon>
        <taxon>Gunneridae</taxon>
        <taxon>Pentapetalae</taxon>
        <taxon>asterids</taxon>
        <taxon>campanulids</taxon>
        <taxon>Aquifoliales</taxon>
        <taxon>Aquifoliaceae</taxon>
        <taxon>Ilex</taxon>
    </lineage>
</organism>
<dbReference type="NCBIfam" id="NF003037">
    <property type="entry name" value="PRK03932.1"/>
    <property type="match status" value="1"/>
</dbReference>
<keyword evidence="1" id="KW-0436">Ligase</keyword>
<keyword evidence="2" id="KW-0547">Nucleotide-binding</keyword>
<evidence type="ECO:0000256" key="5">
    <source>
        <dbReference type="ARBA" id="ARBA00023146"/>
    </source>
</evidence>
<evidence type="ECO:0000313" key="9">
    <source>
        <dbReference type="EMBL" id="CAK9140875.1"/>
    </source>
</evidence>
<accession>A0ABC8R828</accession>
<evidence type="ECO:0000313" key="10">
    <source>
        <dbReference type="Proteomes" id="UP001642360"/>
    </source>
</evidence>
<dbReference type="Proteomes" id="UP001642360">
    <property type="component" value="Unassembled WGS sequence"/>
</dbReference>
<evidence type="ECO:0000256" key="3">
    <source>
        <dbReference type="ARBA" id="ARBA00022840"/>
    </source>
</evidence>
<dbReference type="GO" id="GO:0006412">
    <property type="term" value="P:translation"/>
    <property type="evidence" value="ECO:0007669"/>
    <property type="project" value="UniProtKB-KW"/>
</dbReference>
<dbReference type="EMBL" id="CAUOFW020001081">
    <property type="protein sequence ID" value="CAK9140875.1"/>
    <property type="molecule type" value="Genomic_DNA"/>
</dbReference>
<evidence type="ECO:0000256" key="1">
    <source>
        <dbReference type="ARBA" id="ARBA00022598"/>
    </source>
</evidence>
<dbReference type="AlphaFoldDB" id="A0ABC8R828"/>
<evidence type="ECO:0000259" key="8">
    <source>
        <dbReference type="Pfam" id="PF00152"/>
    </source>
</evidence>
<keyword evidence="6" id="KW-0175">Coiled coil</keyword>
<feature type="coiled-coil region" evidence="6">
    <location>
        <begin position="280"/>
        <end position="317"/>
    </location>
</feature>
<dbReference type="SUPFAM" id="SSF55681">
    <property type="entry name" value="Class II aaRS and biotin synthetases"/>
    <property type="match status" value="1"/>
</dbReference>
<keyword evidence="4" id="KW-0648">Protein biosynthesis</keyword>
<dbReference type="PANTHER" id="PTHR22594">
    <property type="entry name" value="ASPARTYL/LYSYL-TRNA SYNTHETASE"/>
    <property type="match status" value="1"/>
</dbReference>
<dbReference type="GO" id="GO:0004812">
    <property type="term" value="F:aminoacyl-tRNA ligase activity"/>
    <property type="evidence" value="ECO:0007669"/>
    <property type="project" value="UniProtKB-KW"/>
</dbReference>
<name>A0ABC8R828_9AQUA</name>
<sequence>MASEQAVDKVPVPLFKYSKRVILKTLLGRADGGVGLVGERVVVGGWVKSSREMRKEPSPSPPTNVANPEGSPNDVSCVEVFQSRVPFFRAIIKVLLGSDGRLREKSDPITPKLPPLSVSILQISDGSCVFNLQVLVDSSMAPPSQLMPSGTCILLEGILQEPKIKGKHVIELKAEQILHVGIVDQDKYLLSRKRLPLDLLRDCSHFGPRTTTVATVTRIRNALTQGAHTFFQSHGFLYVQVPIITSTDYEGLGEKFHVTTLLSKEIVESSTMTDAGDVGLEAVKDSIRQKNKQVEDLQRTESNKEALLAAVQDLKKTNELALQLEAREKTKSVTSDKAKIARFSEDFFSRPTYLTGCGSLHLESYACALGNVYTFGPRFRAERSEFQKSLAEMWMIEVDMAFSQLEDAINCADDFLKFLCKCILENCSEDLSFISKRIDKTVVDCLQSVISSSFEKISYAEAVDILKRVTEKTFETKIEWGVPLAEEHESYLTEEIYKRPVIIYNYPKELKPFYVRLNEDGKTVAAFDVFVPKAGALIRGSQNEERLSMLSTRIKELGLAKEQYEWYLDLRRHGTVKHSGFSLVFDILVLYATGLKDVRDVIPFPRSIGKAIN</sequence>
<keyword evidence="10" id="KW-1185">Reference proteome</keyword>
<evidence type="ECO:0000256" key="4">
    <source>
        <dbReference type="ARBA" id="ARBA00022917"/>
    </source>
</evidence>
<reference evidence="9 10" key="1">
    <citation type="submission" date="2024-02" db="EMBL/GenBank/DDBJ databases">
        <authorList>
            <person name="Vignale AGUSTIN F."/>
            <person name="Sosa J E."/>
            <person name="Modenutti C."/>
        </authorList>
    </citation>
    <scope>NUCLEOTIDE SEQUENCE [LARGE SCALE GENOMIC DNA]</scope>
</reference>
<protein>
    <recommendedName>
        <fullName evidence="8">Aminoacyl-tRNA synthetase class II (D/K/N) domain-containing protein</fullName>
    </recommendedName>
</protein>
<dbReference type="InterPro" id="IPR004364">
    <property type="entry name" value="Aa-tRNA-synt_II"/>
</dbReference>